<evidence type="ECO:0000313" key="3">
    <source>
        <dbReference type="EMBL" id="TEB39194.1"/>
    </source>
</evidence>
<dbReference type="PANTHER" id="PTHR10334">
    <property type="entry name" value="CYSTEINE-RICH SECRETORY PROTEIN-RELATED"/>
    <property type="match status" value="1"/>
</dbReference>
<evidence type="ECO:0000313" key="4">
    <source>
        <dbReference type="Proteomes" id="UP000298030"/>
    </source>
</evidence>
<dbReference type="OrthoDB" id="337038at2759"/>
<organism evidence="3 4">
    <name type="scientific">Coprinellus micaceus</name>
    <name type="common">Glistening ink-cap mushroom</name>
    <name type="synonym">Coprinus micaceus</name>
    <dbReference type="NCBI Taxonomy" id="71717"/>
    <lineage>
        <taxon>Eukaryota</taxon>
        <taxon>Fungi</taxon>
        <taxon>Dikarya</taxon>
        <taxon>Basidiomycota</taxon>
        <taxon>Agaricomycotina</taxon>
        <taxon>Agaricomycetes</taxon>
        <taxon>Agaricomycetidae</taxon>
        <taxon>Agaricales</taxon>
        <taxon>Agaricineae</taxon>
        <taxon>Psathyrellaceae</taxon>
        <taxon>Coprinellus</taxon>
    </lineage>
</organism>
<reference evidence="3 4" key="1">
    <citation type="journal article" date="2019" name="Nat. Ecol. Evol.">
        <title>Megaphylogeny resolves global patterns of mushroom evolution.</title>
        <authorList>
            <person name="Varga T."/>
            <person name="Krizsan K."/>
            <person name="Foldi C."/>
            <person name="Dima B."/>
            <person name="Sanchez-Garcia M."/>
            <person name="Sanchez-Ramirez S."/>
            <person name="Szollosi G.J."/>
            <person name="Szarkandi J.G."/>
            <person name="Papp V."/>
            <person name="Albert L."/>
            <person name="Andreopoulos W."/>
            <person name="Angelini C."/>
            <person name="Antonin V."/>
            <person name="Barry K.W."/>
            <person name="Bougher N.L."/>
            <person name="Buchanan P."/>
            <person name="Buyck B."/>
            <person name="Bense V."/>
            <person name="Catcheside P."/>
            <person name="Chovatia M."/>
            <person name="Cooper J."/>
            <person name="Damon W."/>
            <person name="Desjardin D."/>
            <person name="Finy P."/>
            <person name="Geml J."/>
            <person name="Haridas S."/>
            <person name="Hughes K."/>
            <person name="Justo A."/>
            <person name="Karasinski D."/>
            <person name="Kautmanova I."/>
            <person name="Kiss B."/>
            <person name="Kocsube S."/>
            <person name="Kotiranta H."/>
            <person name="LaButti K.M."/>
            <person name="Lechner B.E."/>
            <person name="Liimatainen K."/>
            <person name="Lipzen A."/>
            <person name="Lukacs Z."/>
            <person name="Mihaltcheva S."/>
            <person name="Morgado L.N."/>
            <person name="Niskanen T."/>
            <person name="Noordeloos M.E."/>
            <person name="Ohm R.A."/>
            <person name="Ortiz-Santana B."/>
            <person name="Ovrebo C."/>
            <person name="Racz N."/>
            <person name="Riley R."/>
            <person name="Savchenko A."/>
            <person name="Shiryaev A."/>
            <person name="Soop K."/>
            <person name="Spirin V."/>
            <person name="Szebenyi C."/>
            <person name="Tomsovsky M."/>
            <person name="Tulloss R.E."/>
            <person name="Uehling J."/>
            <person name="Grigoriev I.V."/>
            <person name="Vagvolgyi C."/>
            <person name="Papp T."/>
            <person name="Martin F.M."/>
            <person name="Miettinen O."/>
            <person name="Hibbett D.S."/>
            <person name="Nagy L.G."/>
        </authorList>
    </citation>
    <scope>NUCLEOTIDE SEQUENCE [LARGE SCALE GENOMIC DNA]</scope>
    <source>
        <strain evidence="3 4">FP101781</strain>
    </source>
</reference>
<protein>
    <submittedName>
        <fullName evidence="3">PR-1-like protein</fullName>
    </submittedName>
</protein>
<feature type="domain" description="SCP" evidence="2">
    <location>
        <begin position="26"/>
        <end position="155"/>
    </location>
</feature>
<dbReference type="Pfam" id="PF00188">
    <property type="entry name" value="CAP"/>
    <property type="match status" value="1"/>
</dbReference>
<proteinExistence type="predicted"/>
<sequence>MTRPITILCATLAVATVLAVLAATPAEIKEYLDGHNLVRRDHGAAALTWNDTLASAAQRWVDGCKFQHSGGAVGPYGENLAAGTNLGIRAAIKLWTDEVSQYDPNNPQPSHFTQVVWKETTQVGCAVRTCTTIFPNNIAAQFYACEYNPPGNVIGRFPQNVQK</sequence>
<feature type="signal peptide" evidence="1">
    <location>
        <begin position="1"/>
        <end position="22"/>
    </location>
</feature>
<comment type="caution">
    <text evidence="3">The sequence shown here is derived from an EMBL/GenBank/DDBJ whole genome shotgun (WGS) entry which is preliminary data.</text>
</comment>
<dbReference type="Proteomes" id="UP000298030">
    <property type="component" value="Unassembled WGS sequence"/>
</dbReference>
<evidence type="ECO:0000259" key="2">
    <source>
        <dbReference type="SMART" id="SM00198"/>
    </source>
</evidence>
<dbReference type="SUPFAM" id="SSF55797">
    <property type="entry name" value="PR-1-like"/>
    <property type="match status" value="1"/>
</dbReference>
<dbReference type="EMBL" id="QPFP01000002">
    <property type="protein sequence ID" value="TEB39194.1"/>
    <property type="molecule type" value="Genomic_DNA"/>
</dbReference>
<dbReference type="PRINTS" id="PR00837">
    <property type="entry name" value="V5TPXLIKE"/>
</dbReference>
<dbReference type="InterPro" id="IPR035940">
    <property type="entry name" value="CAP_sf"/>
</dbReference>
<gene>
    <name evidence="3" type="ORF">FA13DRAFT_1725166</name>
</gene>
<dbReference type="AlphaFoldDB" id="A0A4Y7TYY0"/>
<dbReference type="Gene3D" id="3.40.33.10">
    <property type="entry name" value="CAP"/>
    <property type="match status" value="1"/>
</dbReference>
<name>A0A4Y7TYY0_COPMI</name>
<dbReference type="InterPro" id="IPR001283">
    <property type="entry name" value="CRISP-related"/>
</dbReference>
<dbReference type="STRING" id="71717.A0A4Y7TYY0"/>
<feature type="chain" id="PRO_5021445093" evidence="1">
    <location>
        <begin position="23"/>
        <end position="163"/>
    </location>
</feature>
<evidence type="ECO:0000256" key="1">
    <source>
        <dbReference type="SAM" id="SignalP"/>
    </source>
</evidence>
<dbReference type="SMART" id="SM00198">
    <property type="entry name" value="SCP"/>
    <property type="match status" value="1"/>
</dbReference>
<keyword evidence="1" id="KW-0732">Signal</keyword>
<keyword evidence="4" id="KW-1185">Reference proteome</keyword>
<accession>A0A4Y7TYY0</accession>
<dbReference type="InterPro" id="IPR014044">
    <property type="entry name" value="CAP_dom"/>
</dbReference>